<dbReference type="PIRSF" id="PIRSF025414">
    <property type="entry name" value="Alpha-L-arabinofuranosidase"/>
    <property type="match status" value="1"/>
</dbReference>
<dbReference type="SUPFAM" id="SSF75005">
    <property type="entry name" value="Arabinanase/levansucrase/invertase"/>
    <property type="match status" value="1"/>
</dbReference>
<dbReference type="InterPro" id="IPR006710">
    <property type="entry name" value="Glyco_hydro_43"/>
</dbReference>
<dbReference type="PROSITE" id="PS51318">
    <property type="entry name" value="TAT"/>
    <property type="match status" value="1"/>
</dbReference>
<accession>A0ABW2JDA6</accession>
<sequence length="348" mass="38737">MSRDPRLPARRTVLKGAIAAGALTALPATTAHAAAPGYRNPLVLQRADPHITRHTDGRYYFTATAPEYDRIILRRSRTIQGLSTAAESVIWRKHASGDMGAHIWAPELHRVDGKWYIYFAAAPAEDVWKIRIWVLENANSDPFKGTWVEKGQLTTAWDTFSLDATTFTHGTSRYLAWAQHEPGMDNNTGLFLSRMANPWTLTGPQIRLTTPELPWEVIGFKVNEGASVIQRNGRVFMTYSASATDHNYCMGLLTARADSDLMNPASWTKSPTPVFTSSEANKQYGPGHNCFTVAEDGRTDVLVYHARQYKEITGDPLNDPNRHTRVQRLGWKADGTPDFGVPVSDARA</sequence>
<comment type="similarity">
    <text evidence="1 5">Belongs to the glycosyl hydrolase 43 family.</text>
</comment>
<dbReference type="Proteomes" id="UP001596523">
    <property type="component" value="Unassembled WGS sequence"/>
</dbReference>
<dbReference type="Pfam" id="PF04616">
    <property type="entry name" value="Glyco_hydro_43"/>
    <property type="match status" value="1"/>
</dbReference>
<feature type="signal peptide" evidence="6">
    <location>
        <begin position="1"/>
        <end position="33"/>
    </location>
</feature>
<dbReference type="PANTHER" id="PTHR43817:SF1">
    <property type="entry name" value="HYDROLASE, FAMILY 43, PUTATIVE (AFU_ORTHOLOGUE AFUA_3G01660)-RELATED"/>
    <property type="match status" value="1"/>
</dbReference>
<keyword evidence="3 5" id="KW-0378">Hydrolase</keyword>
<organism evidence="7 8">
    <name type="scientific">Streptomyces monticola</name>
    <dbReference type="NCBI Taxonomy" id="2666263"/>
    <lineage>
        <taxon>Bacteria</taxon>
        <taxon>Bacillati</taxon>
        <taxon>Actinomycetota</taxon>
        <taxon>Actinomycetes</taxon>
        <taxon>Kitasatosporales</taxon>
        <taxon>Streptomycetaceae</taxon>
        <taxon>Streptomyces</taxon>
    </lineage>
</organism>
<keyword evidence="2 6" id="KW-0732">Signal</keyword>
<dbReference type="PANTHER" id="PTHR43817">
    <property type="entry name" value="GLYCOSYL HYDROLASE"/>
    <property type="match status" value="1"/>
</dbReference>
<evidence type="ECO:0000256" key="5">
    <source>
        <dbReference type="RuleBase" id="RU361187"/>
    </source>
</evidence>
<dbReference type="InterPro" id="IPR016828">
    <property type="entry name" value="Alpha-L-arabinofuranosidase"/>
</dbReference>
<reference evidence="8" key="1">
    <citation type="journal article" date="2019" name="Int. J. Syst. Evol. Microbiol.">
        <title>The Global Catalogue of Microorganisms (GCM) 10K type strain sequencing project: providing services to taxonomists for standard genome sequencing and annotation.</title>
        <authorList>
            <consortium name="The Broad Institute Genomics Platform"/>
            <consortium name="The Broad Institute Genome Sequencing Center for Infectious Disease"/>
            <person name="Wu L."/>
            <person name="Ma J."/>
        </authorList>
    </citation>
    <scope>NUCLEOTIDE SEQUENCE [LARGE SCALE GENOMIC DNA]</scope>
    <source>
        <strain evidence="8">SYNS20</strain>
    </source>
</reference>
<evidence type="ECO:0000256" key="6">
    <source>
        <dbReference type="SAM" id="SignalP"/>
    </source>
</evidence>
<evidence type="ECO:0000256" key="4">
    <source>
        <dbReference type="ARBA" id="ARBA00023295"/>
    </source>
</evidence>
<evidence type="ECO:0000313" key="8">
    <source>
        <dbReference type="Proteomes" id="UP001596523"/>
    </source>
</evidence>
<dbReference type="EMBL" id="JBHTCF010000002">
    <property type="protein sequence ID" value="MFC7303777.1"/>
    <property type="molecule type" value="Genomic_DNA"/>
</dbReference>
<name>A0ABW2JDA6_9ACTN</name>
<dbReference type="Gene3D" id="2.115.10.20">
    <property type="entry name" value="Glycosyl hydrolase domain, family 43"/>
    <property type="match status" value="1"/>
</dbReference>
<evidence type="ECO:0000256" key="3">
    <source>
        <dbReference type="ARBA" id="ARBA00022801"/>
    </source>
</evidence>
<keyword evidence="8" id="KW-1185">Reference proteome</keyword>
<dbReference type="RefSeq" id="WP_381827318.1">
    <property type="nucleotide sequence ID" value="NZ_JBHTCF010000002.1"/>
</dbReference>
<dbReference type="InterPro" id="IPR006311">
    <property type="entry name" value="TAT_signal"/>
</dbReference>
<comment type="caution">
    <text evidence="7">The sequence shown here is derived from an EMBL/GenBank/DDBJ whole genome shotgun (WGS) entry which is preliminary data.</text>
</comment>
<evidence type="ECO:0000256" key="2">
    <source>
        <dbReference type="ARBA" id="ARBA00022729"/>
    </source>
</evidence>
<feature type="chain" id="PRO_5046714582" evidence="6">
    <location>
        <begin position="34"/>
        <end position="348"/>
    </location>
</feature>
<gene>
    <name evidence="7" type="ORF">ACFQVC_06055</name>
</gene>
<proteinExistence type="inferred from homology"/>
<protein>
    <submittedName>
        <fullName evidence="7">Family 43 glycosylhydrolase</fullName>
    </submittedName>
</protein>
<evidence type="ECO:0000313" key="7">
    <source>
        <dbReference type="EMBL" id="MFC7303777.1"/>
    </source>
</evidence>
<evidence type="ECO:0000256" key="1">
    <source>
        <dbReference type="ARBA" id="ARBA00009865"/>
    </source>
</evidence>
<keyword evidence="4 5" id="KW-0326">Glycosidase</keyword>
<dbReference type="InterPro" id="IPR023296">
    <property type="entry name" value="Glyco_hydro_beta-prop_sf"/>
</dbReference>
<dbReference type="CDD" id="cd18817">
    <property type="entry name" value="GH43f_LbAraf43-like"/>
    <property type="match status" value="1"/>
</dbReference>